<dbReference type="PANTHER" id="PTHR35186">
    <property type="entry name" value="ANK_REP_REGION DOMAIN-CONTAINING PROTEIN"/>
    <property type="match status" value="1"/>
</dbReference>
<name>A0A8H4ULX2_9HYPO</name>
<dbReference type="EMBL" id="JABEYC010000317">
    <property type="protein sequence ID" value="KAF4979137.1"/>
    <property type="molecule type" value="Genomic_DNA"/>
</dbReference>
<keyword evidence="3" id="KW-1185">Reference proteome</keyword>
<dbReference type="OrthoDB" id="3565018at2759"/>
<organism evidence="2 3">
    <name type="scientific">Fusarium zealandicum</name>
    <dbReference type="NCBI Taxonomy" id="1053134"/>
    <lineage>
        <taxon>Eukaryota</taxon>
        <taxon>Fungi</taxon>
        <taxon>Dikarya</taxon>
        <taxon>Ascomycota</taxon>
        <taxon>Pezizomycotina</taxon>
        <taxon>Sordariomycetes</taxon>
        <taxon>Hypocreomycetidae</taxon>
        <taxon>Hypocreales</taxon>
        <taxon>Nectriaceae</taxon>
        <taxon>Fusarium</taxon>
        <taxon>Fusarium staphyleae species complex</taxon>
    </lineage>
</organism>
<protein>
    <recommendedName>
        <fullName evidence="1">DUF7580 domain-containing protein</fullName>
    </recommendedName>
</protein>
<evidence type="ECO:0000259" key="1">
    <source>
        <dbReference type="Pfam" id="PF24476"/>
    </source>
</evidence>
<accession>A0A8H4ULX2</accession>
<evidence type="ECO:0000313" key="2">
    <source>
        <dbReference type="EMBL" id="KAF4979137.1"/>
    </source>
</evidence>
<dbReference type="Proteomes" id="UP000635477">
    <property type="component" value="Unassembled WGS sequence"/>
</dbReference>
<gene>
    <name evidence="2" type="ORF">FZEAL_4627</name>
</gene>
<evidence type="ECO:0000313" key="3">
    <source>
        <dbReference type="Proteomes" id="UP000635477"/>
    </source>
</evidence>
<dbReference type="InterPro" id="IPR056002">
    <property type="entry name" value="DUF7580"/>
</dbReference>
<dbReference type="Pfam" id="PF24476">
    <property type="entry name" value="DUF7580"/>
    <property type="match status" value="1"/>
</dbReference>
<proteinExistence type="predicted"/>
<feature type="domain" description="DUF7580" evidence="1">
    <location>
        <begin position="212"/>
        <end position="563"/>
    </location>
</feature>
<comment type="caution">
    <text evidence="2">The sequence shown here is derived from an EMBL/GenBank/DDBJ whole genome shotgun (WGS) entry which is preliminary data.</text>
</comment>
<sequence>MSGLEVAGIVLGSLPLLISAIEHYKTILDPLKAFIKYQDELNRALRNLLALHTSLAMTLKILLRRVASEVEVIELMSNWQHELWKSNELKTNLKAVLKEAYGTYAHILGDIESDLESLANGLRGIDRWSGASNDLEAIITANPSTSSGITGRSQFDFGSRLKLALKKNQITKLVVRIDKRTGDLDDLIFKVERCEQWKVQRPTWKSSLSSSLEQIQERATNLHQIISRAWSCSAKAPHQVRLFLEHRMIRQKSEKQLRATPKSTDSTCFAISLRTPSAPENWHMAEIRVVEKEIQQGRLRFEEDTHKDTSSMANLPEVTDLCSIFCSEAHRMDCCGFAVDSKGKLRGMYDAPKPSFHFSNQRISLDDLLFPSAKARMRSSLRDMDRYVLAITLASSFLQLHATPWLAANWSRDDVFFLGPTNAGGLTVDIEHPFLAQSYMQHSKTPPDTTRKLLPTPSQGHCNGSNLLTLAKLLLEVKLNQKHREGLVKDSLEGMEEANKHSGVMDAIMLSDWIREEKKNLSWAWNDAVVHCMKCSVDPDMDLDDLNHRQGILNGVVVPLLEEYHILTSGPSRDL</sequence>
<reference evidence="2" key="2">
    <citation type="submission" date="2020-05" db="EMBL/GenBank/DDBJ databases">
        <authorList>
            <person name="Kim H.-S."/>
            <person name="Proctor R.H."/>
            <person name="Brown D.W."/>
        </authorList>
    </citation>
    <scope>NUCLEOTIDE SEQUENCE</scope>
    <source>
        <strain evidence="2">NRRL 22465</strain>
    </source>
</reference>
<dbReference type="PANTHER" id="PTHR35186:SF4">
    <property type="entry name" value="PRION-INHIBITION AND PROPAGATION HELO DOMAIN-CONTAINING PROTEIN"/>
    <property type="match status" value="1"/>
</dbReference>
<dbReference type="AlphaFoldDB" id="A0A8H4ULX2"/>
<reference evidence="2" key="1">
    <citation type="journal article" date="2020" name="BMC Genomics">
        <title>Correction to: Identification and distribution of gene clusters required for synthesis of sphingolipid metabolism inhibitors in diverse species of the filamentous fungus Fusarium.</title>
        <authorList>
            <person name="Kim H.S."/>
            <person name="Lohmar J.M."/>
            <person name="Busman M."/>
            <person name="Brown D.W."/>
            <person name="Naumann T.A."/>
            <person name="Divon H.H."/>
            <person name="Lysoe E."/>
            <person name="Uhlig S."/>
            <person name="Proctor R.H."/>
        </authorList>
    </citation>
    <scope>NUCLEOTIDE SEQUENCE</scope>
    <source>
        <strain evidence="2">NRRL 22465</strain>
    </source>
</reference>